<accession>A0A2T2NSJ1</accession>
<dbReference type="GO" id="GO:0004497">
    <property type="term" value="F:monooxygenase activity"/>
    <property type="evidence" value="ECO:0007669"/>
    <property type="project" value="InterPro"/>
</dbReference>
<evidence type="ECO:0000313" key="2">
    <source>
        <dbReference type="Proteomes" id="UP000240883"/>
    </source>
</evidence>
<dbReference type="Proteomes" id="UP000240883">
    <property type="component" value="Unassembled WGS sequence"/>
</dbReference>
<proteinExistence type="predicted"/>
<dbReference type="GO" id="GO:0005506">
    <property type="term" value="F:iron ion binding"/>
    <property type="evidence" value="ECO:0007669"/>
    <property type="project" value="InterPro"/>
</dbReference>
<evidence type="ECO:0000313" key="1">
    <source>
        <dbReference type="EMBL" id="PSN68401.1"/>
    </source>
</evidence>
<organism evidence="1 2">
    <name type="scientific">Corynespora cassiicola Philippines</name>
    <dbReference type="NCBI Taxonomy" id="1448308"/>
    <lineage>
        <taxon>Eukaryota</taxon>
        <taxon>Fungi</taxon>
        <taxon>Dikarya</taxon>
        <taxon>Ascomycota</taxon>
        <taxon>Pezizomycotina</taxon>
        <taxon>Dothideomycetes</taxon>
        <taxon>Pleosporomycetidae</taxon>
        <taxon>Pleosporales</taxon>
        <taxon>Corynesporascaceae</taxon>
        <taxon>Corynespora</taxon>
    </lineage>
</organism>
<dbReference type="GO" id="GO:0016705">
    <property type="term" value="F:oxidoreductase activity, acting on paired donors, with incorporation or reduction of molecular oxygen"/>
    <property type="evidence" value="ECO:0007669"/>
    <property type="project" value="InterPro"/>
</dbReference>
<name>A0A2T2NSJ1_CORCC</name>
<dbReference type="Gene3D" id="1.10.630.10">
    <property type="entry name" value="Cytochrome P450"/>
    <property type="match status" value="1"/>
</dbReference>
<keyword evidence="2" id="KW-1185">Reference proteome</keyword>
<dbReference type="EMBL" id="KZ678134">
    <property type="protein sequence ID" value="PSN68401.1"/>
    <property type="molecule type" value="Genomic_DNA"/>
</dbReference>
<dbReference type="AlphaFoldDB" id="A0A2T2NSJ1"/>
<dbReference type="GO" id="GO:0020037">
    <property type="term" value="F:heme binding"/>
    <property type="evidence" value="ECO:0007669"/>
    <property type="project" value="InterPro"/>
</dbReference>
<protein>
    <submittedName>
        <fullName evidence="1">Uncharacterized protein</fullName>
    </submittedName>
</protein>
<dbReference type="OrthoDB" id="3366823at2759"/>
<reference evidence="1 2" key="1">
    <citation type="journal article" date="2018" name="Front. Microbiol.">
        <title>Genome-Wide Analysis of Corynespora cassiicola Leaf Fall Disease Putative Effectors.</title>
        <authorList>
            <person name="Lopez D."/>
            <person name="Ribeiro S."/>
            <person name="Label P."/>
            <person name="Fumanal B."/>
            <person name="Venisse J.S."/>
            <person name="Kohler A."/>
            <person name="de Oliveira R.R."/>
            <person name="Labutti K."/>
            <person name="Lipzen A."/>
            <person name="Lail K."/>
            <person name="Bauer D."/>
            <person name="Ohm R.A."/>
            <person name="Barry K.W."/>
            <person name="Spatafora J."/>
            <person name="Grigoriev I.V."/>
            <person name="Martin F.M."/>
            <person name="Pujade-Renaud V."/>
        </authorList>
    </citation>
    <scope>NUCLEOTIDE SEQUENCE [LARGE SCALE GENOMIC DNA]</scope>
    <source>
        <strain evidence="1 2">Philippines</strain>
    </source>
</reference>
<gene>
    <name evidence="1" type="ORF">BS50DRAFT_573308</name>
</gene>
<dbReference type="InterPro" id="IPR036396">
    <property type="entry name" value="Cyt_P450_sf"/>
</dbReference>
<sequence>MGWLRRSCQSQCLAKHALPSLSSFTRKHIRSDAMVRFKGIGFDFAVPSGPQLIRKVLVSSNHLDWNTFSARMFGQLFGAPNQICHANSVDDSGIAAKPHPGSKVHTGRRLIRNQIIFFNNAFSKKNMDEIVPRFLRNLYLRCSGFAIDIEWVEMDDLFAFVHDLASCCAVESFFG</sequence>